<dbReference type="InterPro" id="IPR015946">
    <property type="entry name" value="KH_dom-like_a/b"/>
</dbReference>
<gene>
    <name evidence="1" type="ORF">SAMN05421781_2697</name>
</gene>
<protein>
    <submittedName>
        <fullName evidence="1">Uncharacterized OsmC-related protein</fullName>
    </submittedName>
</protein>
<dbReference type="RefSeq" id="WP_091616133.1">
    <property type="nucleotide sequence ID" value="NZ_FNNC01000006.1"/>
</dbReference>
<organism evidence="1 2">
    <name type="scientific">Marinococcus luteus</name>
    <dbReference type="NCBI Taxonomy" id="1122204"/>
    <lineage>
        <taxon>Bacteria</taxon>
        <taxon>Bacillati</taxon>
        <taxon>Bacillota</taxon>
        <taxon>Bacilli</taxon>
        <taxon>Bacillales</taxon>
        <taxon>Bacillaceae</taxon>
        <taxon>Marinococcus</taxon>
    </lineage>
</organism>
<dbReference type="PANTHER" id="PTHR34352">
    <property type="entry name" value="PROTEIN YHFA"/>
    <property type="match status" value="1"/>
</dbReference>
<accession>A0A1H2X7J2</accession>
<name>A0A1H2X7J2_9BACI</name>
<keyword evidence="2" id="KW-1185">Reference proteome</keyword>
<dbReference type="OrthoDB" id="13625at2"/>
<dbReference type="SUPFAM" id="SSF82784">
    <property type="entry name" value="OsmC-like"/>
    <property type="match status" value="1"/>
</dbReference>
<dbReference type="AlphaFoldDB" id="A0A1H2X7J2"/>
<dbReference type="EMBL" id="FNNC01000006">
    <property type="protein sequence ID" value="SDW88882.1"/>
    <property type="molecule type" value="Genomic_DNA"/>
</dbReference>
<evidence type="ECO:0000313" key="1">
    <source>
        <dbReference type="EMBL" id="SDW88882.1"/>
    </source>
</evidence>
<dbReference type="InterPro" id="IPR036102">
    <property type="entry name" value="OsmC/Ohrsf"/>
</dbReference>
<reference evidence="1 2" key="1">
    <citation type="submission" date="2016-10" db="EMBL/GenBank/DDBJ databases">
        <authorList>
            <person name="de Groot N.N."/>
        </authorList>
    </citation>
    <scope>NUCLEOTIDE SEQUENCE [LARGE SCALE GENOMIC DNA]</scope>
    <source>
        <strain evidence="1 2">DSM 23126</strain>
    </source>
</reference>
<dbReference type="Proteomes" id="UP000199488">
    <property type="component" value="Unassembled WGS sequence"/>
</dbReference>
<dbReference type="PANTHER" id="PTHR34352:SF1">
    <property type="entry name" value="PROTEIN YHFA"/>
    <property type="match status" value="1"/>
</dbReference>
<dbReference type="STRING" id="1122204.SAMN05421781_2697"/>
<sequence length="128" mass="14495">MKFSMTDGGFQTKTDYGELSVSGEEDYGFRPFQLMTSSIAVCSGGVLRKIMNKRHQTVHDIQIEAEVERDDKQANKITAVHLHFIVKAENVTEAQMQKNMEWTKKNCSMVQSVKDSIAVTETFELLSD</sequence>
<dbReference type="Pfam" id="PF02566">
    <property type="entry name" value="OsmC"/>
    <property type="match status" value="1"/>
</dbReference>
<dbReference type="InterPro" id="IPR003718">
    <property type="entry name" value="OsmC/Ohr_fam"/>
</dbReference>
<proteinExistence type="predicted"/>
<evidence type="ECO:0000313" key="2">
    <source>
        <dbReference type="Proteomes" id="UP000199488"/>
    </source>
</evidence>
<dbReference type="Gene3D" id="3.30.300.20">
    <property type="match status" value="1"/>
</dbReference>